<dbReference type="PRINTS" id="PR01217">
    <property type="entry name" value="PRICHEXTENSN"/>
</dbReference>
<dbReference type="PROSITE" id="PS50102">
    <property type="entry name" value="RRM"/>
    <property type="match status" value="1"/>
</dbReference>
<evidence type="ECO:0000313" key="6">
    <source>
        <dbReference type="EMBL" id="PPQ65972.1"/>
    </source>
</evidence>
<comment type="subcellular location">
    <subcellularLocation>
        <location evidence="1">Nucleus</location>
    </subcellularLocation>
</comment>
<protein>
    <recommendedName>
        <fullName evidence="5">RRM domain-containing protein</fullName>
    </recommendedName>
</protein>
<dbReference type="PANTHER" id="PTHR45735:SF2">
    <property type="entry name" value="CLEAVAGE STIMULATION FACTOR SUBUNIT 2"/>
    <property type="match status" value="1"/>
</dbReference>
<dbReference type="OrthoDB" id="272703at2759"/>
<evidence type="ECO:0000256" key="1">
    <source>
        <dbReference type="ARBA" id="ARBA00004123"/>
    </source>
</evidence>
<dbReference type="GO" id="GO:0003729">
    <property type="term" value="F:mRNA binding"/>
    <property type="evidence" value="ECO:0007669"/>
    <property type="project" value="TreeGrafter"/>
</dbReference>
<dbReference type="Gene3D" id="1.25.40.630">
    <property type="match status" value="1"/>
</dbReference>
<dbReference type="InterPro" id="IPR026896">
    <property type="entry name" value="CSTF_C"/>
</dbReference>
<keyword evidence="2" id="KW-0539">Nucleus</keyword>
<evidence type="ECO:0000313" key="7">
    <source>
        <dbReference type="Proteomes" id="UP000284842"/>
    </source>
</evidence>
<evidence type="ECO:0000256" key="4">
    <source>
        <dbReference type="SAM" id="MobiDB-lite"/>
    </source>
</evidence>
<dbReference type="InterPro" id="IPR038192">
    <property type="entry name" value="CSTF_C_sf"/>
</dbReference>
<dbReference type="InterPro" id="IPR000504">
    <property type="entry name" value="RRM_dom"/>
</dbReference>
<dbReference type="Pfam" id="PF14304">
    <property type="entry name" value="CSTF_C"/>
    <property type="match status" value="1"/>
</dbReference>
<dbReference type="FunCoup" id="A0A409VI52">
    <property type="interactions" value="288"/>
</dbReference>
<feature type="compositionally biased region" description="Pro residues" evidence="4">
    <location>
        <begin position="217"/>
        <end position="242"/>
    </location>
</feature>
<dbReference type="SMART" id="SM00360">
    <property type="entry name" value="RRM"/>
    <property type="match status" value="1"/>
</dbReference>
<dbReference type="Proteomes" id="UP000284842">
    <property type="component" value="Unassembled WGS sequence"/>
</dbReference>
<keyword evidence="7" id="KW-1185">Reference proteome</keyword>
<sequence>MINLGSSVGNVPYNMGEEQLIEVFKTVGQVVGFRLVFDRDTGKPKGYGFCEFADHETAASAVRNLNNTDVGGRPLRIDLADSDPFLEGKTTVRGELLDGGFPGPSEPRSRGNRHRGDPDDFLAHVPPGIPVPKGVSSLDMISETLAKMPPGQLMDVLAQMKSFVINHPEQARTLLVKHPQLSYALFQALLLNRIVDSAILERMLASSRGPAGAPAPAQAPAPARPPMPPQHVPAHYPPHMPPFPPQHVSMPPPAAPTPPTSAMYPPHMAPPAVGQSYYRPPVPAPAPVPVPAVAPPAPKPAPVPAAKPVPEVSDSQRMMLMQVLSLTPEQINALGEPERATIMQLKSQFMGTLGAAGGSAS</sequence>
<dbReference type="InterPro" id="IPR012677">
    <property type="entry name" value="Nucleotide-bd_a/b_plait_sf"/>
</dbReference>
<dbReference type="EMBL" id="NHTK01006054">
    <property type="protein sequence ID" value="PPQ65972.1"/>
    <property type="molecule type" value="Genomic_DNA"/>
</dbReference>
<dbReference type="PANTHER" id="PTHR45735">
    <property type="entry name" value="CLEAVAGE STIMULATION FACTOR SUBUNIT 2"/>
    <property type="match status" value="1"/>
</dbReference>
<evidence type="ECO:0000256" key="2">
    <source>
        <dbReference type="ARBA" id="ARBA00023242"/>
    </source>
</evidence>
<dbReference type="InterPro" id="IPR025742">
    <property type="entry name" value="CSTF2_hinge"/>
</dbReference>
<dbReference type="CDD" id="cd12398">
    <property type="entry name" value="RRM_CSTF2_RNA15_like"/>
    <property type="match status" value="1"/>
</dbReference>
<dbReference type="AlphaFoldDB" id="A0A409VI52"/>
<evidence type="ECO:0000256" key="3">
    <source>
        <dbReference type="PROSITE-ProRule" id="PRU00176"/>
    </source>
</evidence>
<dbReference type="Gene3D" id="3.30.70.330">
    <property type="match status" value="1"/>
</dbReference>
<feature type="region of interest" description="Disordered" evidence="4">
    <location>
        <begin position="208"/>
        <end position="242"/>
    </location>
</feature>
<proteinExistence type="predicted"/>
<evidence type="ECO:0000259" key="5">
    <source>
        <dbReference type="PROSITE" id="PS50102"/>
    </source>
</evidence>
<dbReference type="STRING" id="181874.A0A409VI52"/>
<dbReference type="Pfam" id="PF14327">
    <property type="entry name" value="CSTF2_hinge"/>
    <property type="match status" value="1"/>
</dbReference>
<accession>A0A409VI52</accession>
<comment type="caution">
    <text evidence="6">The sequence shown here is derived from an EMBL/GenBank/DDBJ whole genome shotgun (WGS) entry which is preliminary data.</text>
</comment>
<dbReference type="InterPro" id="IPR035979">
    <property type="entry name" value="RBD_domain_sf"/>
</dbReference>
<name>A0A409VI52_9AGAR</name>
<reference evidence="6 7" key="1">
    <citation type="journal article" date="2018" name="Evol. Lett.">
        <title>Horizontal gene cluster transfer increased hallucinogenic mushroom diversity.</title>
        <authorList>
            <person name="Reynolds H.T."/>
            <person name="Vijayakumar V."/>
            <person name="Gluck-Thaler E."/>
            <person name="Korotkin H.B."/>
            <person name="Matheny P.B."/>
            <person name="Slot J.C."/>
        </authorList>
    </citation>
    <scope>NUCLEOTIDE SEQUENCE [LARGE SCALE GENOMIC DNA]</scope>
    <source>
        <strain evidence="6 7">2629</strain>
    </source>
</reference>
<dbReference type="GO" id="GO:0031124">
    <property type="term" value="P:mRNA 3'-end processing"/>
    <property type="evidence" value="ECO:0007669"/>
    <property type="project" value="InterPro"/>
</dbReference>
<gene>
    <name evidence="6" type="ORF">CVT24_011189</name>
</gene>
<dbReference type="SUPFAM" id="SSF54928">
    <property type="entry name" value="RNA-binding domain, RBD"/>
    <property type="match status" value="1"/>
</dbReference>
<dbReference type="GO" id="GO:0005847">
    <property type="term" value="C:mRNA cleavage and polyadenylation specificity factor complex"/>
    <property type="evidence" value="ECO:0007669"/>
    <property type="project" value="TreeGrafter"/>
</dbReference>
<dbReference type="InParanoid" id="A0A409VI52"/>
<feature type="domain" description="RRM" evidence="5">
    <location>
        <begin position="8"/>
        <end position="82"/>
    </location>
</feature>
<organism evidence="6 7">
    <name type="scientific">Panaeolus cyanescens</name>
    <dbReference type="NCBI Taxonomy" id="181874"/>
    <lineage>
        <taxon>Eukaryota</taxon>
        <taxon>Fungi</taxon>
        <taxon>Dikarya</taxon>
        <taxon>Basidiomycota</taxon>
        <taxon>Agaricomycotina</taxon>
        <taxon>Agaricomycetes</taxon>
        <taxon>Agaricomycetidae</taxon>
        <taxon>Agaricales</taxon>
        <taxon>Agaricineae</taxon>
        <taxon>Galeropsidaceae</taxon>
        <taxon>Panaeolus</taxon>
    </lineage>
</organism>
<dbReference type="Pfam" id="PF00076">
    <property type="entry name" value="RRM_1"/>
    <property type="match status" value="1"/>
</dbReference>
<dbReference type="Gene3D" id="1.10.20.70">
    <property type="entry name" value="Transcription termination and cleavage factor, C-terminal domain"/>
    <property type="match status" value="1"/>
</dbReference>
<keyword evidence="3" id="KW-0694">RNA-binding</keyword>
<feature type="region of interest" description="Disordered" evidence="4">
    <location>
        <begin position="96"/>
        <end position="116"/>
    </location>
</feature>